<keyword evidence="5" id="KW-0614">Plasmid</keyword>
<keyword evidence="6" id="KW-1185">Reference proteome</keyword>
<geneLocation type="plasmid" evidence="5 6">
    <name>p1</name>
</geneLocation>
<dbReference type="InterPro" id="IPR036390">
    <property type="entry name" value="WH_DNA-bd_sf"/>
</dbReference>
<dbReference type="EMBL" id="CP084932">
    <property type="protein sequence ID" value="USI75216.1"/>
    <property type="molecule type" value="Genomic_DNA"/>
</dbReference>
<evidence type="ECO:0000313" key="6">
    <source>
        <dbReference type="Proteomes" id="UP001056937"/>
    </source>
</evidence>
<dbReference type="Pfam" id="PF01638">
    <property type="entry name" value="HxlR"/>
    <property type="match status" value="1"/>
</dbReference>
<dbReference type="Proteomes" id="UP001056937">
    <property type="component" value="Plasmid p1"/>
</dbReference>
<dbReference type="PANTHER" id="PTHR33204:SF18">
    <property type="entry name" value="TRANSCRIPTIONAL REGULATORY PROTEIN"/>
    <property type="match status" value="1"/>
</dbReference>
<evidence type="ECO:0000256" key="3">
    <source>
        <dbReference type="ARBA" id="ARBA00023163"/>
    </source>
</evidence>
<gene>
    <name evidence="5" type="ORF">LHA26_19170</name>
</gene>
<protein>
    <submittedName>
        <fullName evidence="5">Helix-turn-helix transcriptional regulator</fullName>
    </submittedName>
</protein>
<keyword evidence="1" id="KW-0805">Transcription regulation</keyword>
<dbReference type="InterPro" id="IPR036388">
    <property type="entry name" value="WH-like_DNA-bd_sf"/>
</dbReference>
<accession>A0ABY4XF27</accession>
<name>A0ABY4XF27_9SPHN</name>
<dbReference type="PROSITE" id="PS51118">
    <property type="entry name" value="HTH_HXLR"/>
    <property type="match status" value="1"/>
</dbReference>
<evidence type="ECO:0000259" key="4">
    <source>
        <dbReference type="PROSITE" id="PS51118"/>
    </source>
</evidence>
<proteinExistence type="predicted"/>
<sequence length="177" mass="19362">MRSKGFEGMACSMAEVMGALGDRWGVLVMRDLLLGLTRYDDLQHSTGITNATLSDRLRGLQEAGLIERRQYQHRPDRYDYIPTAKGRDLALLLQAMVQIGDAWRAREAAAAPLQFLDADTGAKLKLAVVDAATGAPLAQPRLRIAAGPAADDAMQWRLARGEAERAARRHSVPAQNL</sequence>
<dbReference type="Gene3D" id="1.10.10.10">
    <property type="entry name" value="Winged helix-like DNA-binding domain superfamily/Winged helix DNA-binding domain"/>
    <property type="match status" value="1"/>
</dbReference>
<dbReference type="PANTHER" id="PTHR33204">
    <property type="entry name" value="TRANSCRIPTIONAL REGULATOR, MARR FAMILY"/>
    <property type="match status" value="1"/>
</dbReference>
<dbReference type="InterPro" id="IPR002577">
    <property type="entry name" value="HTH_HxlR"/>
</dbReference>
<dbReference type="SUPFAM" id="SSF46785">
    <property type="entry name" value="Winged helix' DNA-binding domain"/>
    <property type="match status" value="1"/>
</dbReference>
<feature type="domain" description="HTH hxlR-type" evidence="4">
    <location>
        <begin position="11"/>
        <end position="108"/>
    </location>
</feature>
<evidence type="ECO:0000256" key="1">
    <source>
        <dbReference type="ARBA" id="ARBA00023015"/>
    </source>
</evidence>
<dbReference type="RefSeq" id="WP_252169026.1">
    <property type="nucleotide sequence ID" value="NZ_CP084932.1"/>
</dbReference>
<keyword evidence="3" id="KW-0804">Transcription</keyword>
<reference evidence="5" key="1">
    <citation type="journal article" date="2022" name="Toxins">
        <title>Genomic Analysis of Sphingopyxis sp. USTB-05 for Biodegrading Cyanobacterial Hepatotoxins.</title>
        <authorList>
            <person name="Liu C."/>
            <person name="Xu Q."/>
            <person name="Zhao Z."/>
            <person name="Zhang H."/>
            <person name="Liu X."/>
            <person name="Yin C."/>
            <person name="Liu Y."/>
            <person name="Yan H."/>
        </authorList>
    </citation>
    <scope>NUCLEOTIDE SEQUENCE</scope>
    <source>
        <strain evidence="5">NBD5</strain>
    </source>
</reference>
<keyword evidence="2" id="KW-0238">DNA-binding</keyword>
<evidence type="ECO:0000256" key="2">
    <source>
        <dbReference type="ARBA" id="ARBA00023125"/>
    </source>
</evidence>
<evidence type="ECO:0000313" key="5">
    <source>
        <dbReference type="EMBL" id="USI75216.1"/>
    </source>
</evidence>
<organism evidence="5 6">
    <name type="scientific">Sphingomonas morindae</name>
    <dbReference type="NCBI Taxonomy" id="1541170"/>
    <lineage>
        <taxon>Bacteria</taxon>
        <taxon>Pseudomonadati</taxon>
        <taxon>Pseudomonadota</taxon>
        <taxon>Alphaproteobacteria</taxon>
        <taxon>Sphingomonadales</taxon>
        <taxon>Sphingomonadaceae</taxon>
        <taxon>Sphingomonas</taxon>
    </lineage>
</organism>